<dbReference type="EMBL" id="SOZI01000086">
    <property type="protein sequence ID" value="TNY19734.1"/>
    <property type="molecule type" value="Genomic_DNA"/>
</dbReference>
<dbReference type="AlphaFoldDB" id="A0A5C5FUS0"/>
<proteinExistence type="predicted"/>
<evidence type="ECO:0000313" key="1">
    <source>
        <dbReference type="EMBL" id="TNY19734.1"/>
    </source>
</evidence>
<comment type="caution">
    <text evidence="1">The sequence shown here is derived from an EMBL/GenBank/DDBJ whole genome shotgun (WGS) entry which is preliminary data.</text>
</comment>
<dbReference type="PROSITE" id="PS51257">
    <property type="entry name" value="PROKAR_LIPOPROTEIN"/>
    <property type="match status" value="1"/>
</dbReference>
<name>A0A5C5FUS0_9BASI</name>
<sequence length="281" mass="29479">MDGSRAPPELSVDGAGAAAAGSWSGAGCPGAAAAGGCGVCCCCCCSSAGSMADGAWQCGWRDTERKARAGRGRARPRFHPLSALTPLAILLAGPRCAPLHCSQPARSANAAQDRLHRLVPSERSGRACSPWPARDNRAAFDPALSPPSASGLPLSLSATRPSVRAAACACTWRTLYSPLAQLCTPDASLTTHATLSLRERERCDQDATALLSLRRLPVSPRARASLRASWLLRFRLDSIPCSPSALPSSLPRWHQRPHPQVTVDAARARATLANSPPPLRS</sequence>
<keyword evidence="2" id="KW-1185">Reference proteome</keyword>
<evidence type="ECO:0000313" key="2">
    <source>
        <dbReference type="Proteomes" id="UP000311382"/>
    </source>
</evidence>
<protein>
    <submittedName>
        <fullName evidence="1">Uncharacterized protein</fullName>
    </submittedName>
</protein>
<reference evidence="1 2" key="1">
    <citation type="submission" date="2019-03" db="EMBL/GenBank/DDBJ databases">
        <title>Rhodosporidium diobovatum UCD-FST 08-225 genome sequencing, assembly, and annotation.</title>
        <authorList>
            <person name="Fakankun I.U."/>
            <person name="Fristensky B."/>
            <person name="Levin D.B."/>
        </authorList>
    </citation>
    <scope>NUCLEOTIDE SEQUENCE [LARGE SCALE GENOMIC DNA]</scope>
    <source>
        <strain evidence="1 2">UCD-FST 08-225</strain>
    </source>
</reference>
<gene>
    <name evidence="1" type="ORF">DMC30DRAFT_289043</name>
</gene>
<accession>A0A5C5FUS0</accession>
<dbReference type="Proteomes" id="UP000311382">
    <property type="component" value="Unassembled WGS sequence"/>
</dbReference>
<organism evidence="1 2">
    <name type="scientific">Rhodotorula diobovata</name>
    <dbReference type="NCBI Taxonomy" id="5288"/>
    <lineage>
        <taxon>Eukaryota</taxon>
        <taxon>Fungi</taxon>
        <taxon>Dikarya</taxon>
        <taxon>Basidiomycota</taxon>
        <taxon>Pucciniomycotina</taxon>
        <taxon>Microbotryomycetes</taxon>
        <taxon>Sporidiobolales</taxon>
        <taxon>Sporidiobolaceae</taxon>
        <taxon>Rhodotorula</taxon>
    </lineage>
</organism>